<dbReference type="CDD" id="cd02440">
    <property type="entry name" value="AdoMet_MTases"/>
    <property type="match status" value="1"/>
</dbReference>
<dbReference type="GO" id="GO:0032259">
    <property type="term" value="P:methylation"/>
    <property type="evidence" value="ECO:0007669"/>
    <property type="project" value="UniProtKB-KW"/>
</dbReference>
<feature type="region of interest" description="Disordered" evidence="1">
    <location>
        <begin position="386"/>
        <end position="426"/>
    </location>
</feature>
<protein>
    <submittedName>
        <fullName evidence="3">SAM-dependent methyltransferase</fullName>
    </submittedName>
</protein>
<reference evidence="3" key="1">
    <citation type="submission" date="2020-10" db="EMBL/GenBank/DDBJ databases">
        <authorList>
            <person name="Gilroy R."/>
        </authorList>
    </citation>
    <scope>NUCLEOTIDE SEQUENCE</scope>
    <source>
        <strain evidence="3">ChiSxjej1B13-7041</strain>
    </source>
</reference>
<feature type="domain" description="Methyltransferase" evidence="2">
    <location>
        <begin position="154"/>
        <end position="291"/>
    </location>
</feature>
<name>A0A9D1JGA4_9FIRM</name>
<keyword evidence="3" id="KW-0489">Methyltransferase</keyword>
<comment type="caution">
    <text evidence="3">The sequence shown here is derived from an EMBL/GenBank/DDBJ whole genome shotgun (WGS) entry which is preliminary data.</text>
</comment>
<organism evidence="3 4">
    <name type="scientific">Candidatus Egerieimonas intestinavium</name>
    <dbReference type="NCBI Taxonomy" id="2840777"/>
    <lineage>
        <taxon>Bacteria</taxon>
        <taxon>Bacillati</taxon>
        <taxon>Bacillota</taxon>
        <taxon>Clostridia</taxon>
        <taxon>Lachnospirales</taxon>
        <taxon>Lachnospiraceae</taxon>
        <taxon>Lachnospiraceae incertae sedis</taxon>
        <taxon>Candidatus Egerieimonas</taxon>
    </lineage>
</organism>
<dbReference type="AlphaFoldDB" id="A0A9D1JGA4"/>
<feature type="compositionally biased region" description="Basic and acidic residues" evidence="1">
    <location>
        <begin position="392"/>
        <end position="406"/>
    </location>
</feature>
<reference evidence="3" key="2">
    <citation type="journal article" date="2021" name="PeerJ">
        <title>Extensive microbial diversity within the chicken gut microbiome revealed by metagenomics and culture.</title>
        <authorList>
            <person name="Gilroy R."/>
            <person name="Ravi A."/>
            <person name="Getino M."/>
            <person name="Pursley I."/>
            <person name="Horton D.L."/>
            <person name="Alikhan N.F."/>
            <person name="Baker D."/>
            <person name="Gharbi K."/>
            <person name="Hall N."/>
            <person name="Watson M."/>
            <person name="Adriaenssens E.M."/>
            <person name="Foster-Nyarko E."/>
            <person name="Jarju S."/>
            <person name="Secka A."/>
            <person name="Antonio M."/>
            <person name="Oren A."/>
            <person name="Chaudhuri R.R."/>
            <person name="La Ragione R."/>
            <person name="Hildebrand F."/>
            <person name="Pallen M.J."/>
        </authorList>
    </citation>
    <scope>NUCLEOTIDE SEQUENCE</scope>
    <source>
        <strain evidence="3">ChiSxjej1B13-7041</strain>
    </source>
</reference>
<dbReference type="SUPFAM" id="SSF53335">
    <property type="entry name" value="S-adenosyl-L-methionine-dependent methyltransferases"/>
    <property type="match status" value="1"/>
</dbReference>
<evidence type="ECO:0000313" key="3">
    <source>
        <dbReference type="EMBL" id="HIR93326.1"/>
    </source>
</evidence>
<evidence type="ECO:0000256" key="1">
    <source>
        <dbReference type="SAM" id="MobiDB-lite"/>
    </source>
</evidence>
<evidence type="ECO:0000313" key="4">
    <source>
        <dbReference type="Proteomes" id="UP000886841"/>
    </source>
</evidence>
<evidence type="ECO:0000259" key="2">
    <source>
        <dbReference type="Pfam" id="PF13679"/>
    </source>
</evidence>
<dbReference type="Pfam" id="PF13679">
    <property type="entry name" value="Methyltransf_32"/>
    <property type="match status" value="1"/>
</dbReference>
<dbReference type="GO" id="GO:0005737">
    <property type="term" value="C:cytoplasm"/>
    <property type="evidence" value="ECO:0007669"/>
    <property type="project" value="TreeGrafter"/>
</dbReference>
<dbReference type="InterPro" id="IPR029063">
    <property type="entry name" value="SAM-dependent_MTases_sf"/>
</dbReference>
<accession>A0A9D1JGA4</accession>
<keyword evidence="3" id="KW-0808">Transferase</keyword>
<dbReference type="Gene3D" id="3.40.50.150">
    <property type="entry name" value="Vaccinia Virus protein VP39"/>
    <property type="match status" value="1"/>
</dbReference>
<sequence length="426" mass="48161">MKELRELLLAYLDERLLQIVVSGPRGEAQASRLRVRPVQIKGRLLFQVTRTVGPQELHENYDKEKLIGRLQEWILDYRQLQLEHSCAAGTVLVSKKGKLTVKVKKKEKPELMRPVSLAHNRKKQYILEPGEPVEFLVDLGVMTKEGRIVQAKYDKFRQVNRFLEFIQDVLPQLPRNRELTIIDFGCGKSYLTFAMYHYLKVQQGLDVRMIGLDLKADVIENCNRLAKKYGYEKLQFLEGDIAGYQGVDQVDMVVTLHACDTAIDYALAKAVAWKAGVILSVPCCQHELNRQISNDTLEPVLSYGILKERMAALVTDGLRAQLLEGQGYRTQILEFVDMEHTPKNLLIRAVRTGKNKDNRDKLRACMDALHVKPTLEQLLAAGAEAQPGAAADIRESEAEERKERKAAAASKACPDKQPGSERGDCL</sequence>
<dbReference type="EMBL" id="DVHU01000071">
    <property type="protein sequence ID" value="HIR93326.1"/>
    <property type="molecule type" value="Genomic_DNA"/>
</dbReference>
<dbReference type="PANTHER" id="PTHR13369">
    <property type="match status" value="1"/>
</dbReference>
<dbReference type="Proteomes" id="UP000886841">
    <property type="component" value="Unassembled WGS sequence"/>
</dbReference>
<dbReference type="PANTHER" id="PTHR13369:SF3">
    <property type="entry name" value="METHYLTRANSFERASE DOMAIN-CONTAINING PROTEIN"/>
    <property type="match status" value="1"/>
</dbReference>
<proteinExistence type="predicted"/>
<gene>
    <name evidence="3" type="ORF">IAB98_07925</name>
</gene>
<dbReference type="GO" id="GO:0008168">
    <property type="term" value="F:methyltransferase activity"/>
    <property type="evidence" value="ECO:0007669"/>
    <property type="project" value="UniProtKB-KW"/>
</dbReference>
<dbReference type="InterPro" id="IPR025714">
    <property type="entry name" value="Methyltranfer_dom"/>
</dbReference>